<dbReference type="Pfam" id="PF13349">
    <property type="entry name" value="DUF4097"/>
    <property type="match status" value="1"/>
</dbReference>
<dbReference type="HOGENOM" id="CLU_796397_0_0_9"/>
<dbReference type="Pfam" id="PF22564">
    <property type="entry name" value="HAAS"/>
    <property type="match status" value="1"/>
</dbReference>
<reference evidence="2 3" key="1">
    <citation type="submission" date="2014-07" db="EMBL/GenBank/DDBJ databases">
        <authorList>
            <person name="Urmite Genomes Urmite Genomes"/>
        </authorList>
    </citation>
    <scope>NUCLEOTIDE SEQUENCE [LARGE SCALE GENOMIC DNA]</scope>
    <source>
        <strain evidence="2 3">13MG44_air</strain>
    </source>
</reference>
<keyword evidence="3" id="KW-1185">Reference proteome</keyword>
<dbReference type="Proteomes" id="UP000044136">
    <property type="component" value="Unassembled WGS sequence"/>
</dbReference>
<organism evidence="2 3">
    <name type="scientific">Jeotgalicoccus saudimassiliensis</name>
    <dbReference type="NCBI Taxonomy" id="1461582"/>
    <lineage>
        <taxon>Bacteria</taxon>
        <taxon>Bacillati</taxon>
        <taxon>Bacillota</taxon>
        <taxon>Bacilli</taxon>
        <taxon>Bacillales</taxon>
        <taxon>Staphylococcaceae</taxon>
        <taxon>Jeotgalicoccus</taxon>
    </lineage>
</organism>
<protein>
    <recommendedName>
        <fullName evidence="1">DUF4097 domain-containing protein</fullName>
    </recommendedName>
</protein>
<dbReference type="EMBL" id="CCSE01000001">
    <property type="protein sequence ID" value="CEA03887.1"/>
    <property type="molecule type" value="Genomic_DNA"/>
</dbReference>
<name>A0A078MEK3_9STAP</name>
<evidence type="ECO:0000313" key="3">
    <source>
        <dbReference type="Proteomes" id="UP000044136"/>
    </source>
</evidence>
<evidence type="ECO:0000313" key="2">
    <source>
        <dbReference type="EMBL" id="CEA03887.1"/>
    </source>
</evidence>
<proteinExistence type="predicted"/>
<feature type="domain" description="DUF4097" evidence="1">
    <location>
        <begin position="109"/>
        <end position="324"/>
    </location>
</feature>
<dbReference type="OrthoDB" id="9804829at2"/>
<dbReference type="eggNOG" id="COG3595">
    <property type="taxonomic scope" value="Bacteria"/>
</dbReference>
<gene>
    <name evidence="2" type="ORF">BN1048_02244</name>
</gene>
<dbReference type="InterPro" id="IPR025164">
    <property type="entry name" value="Toastrack_DUF4097"/>
</dbReference>
<dbReference type="RefSeq" id="WP_035811285.1">
    <property type="nucleotide sequence ID" value="NZ_CCSE01000001.1"/>
</dbReference>
<dbReference type="STRING" id="1461582.BN1048_02244"/>
<evidence type="ECO:0000259" key="1">
    <source>
        <dbReference type="Pfam" id="PF13349"/>
    </source>
</evidence>
<accession>A0A078MEK3</accession>
<sequence>MALNEFITELEEELKVLPEARRHEIIEDFKMQIEKAIELGDTEEYLLKMLGHPVKVAEKFIADEMIEEPEQETAEKLAEVTAKQKEVKETRKSVTGNFAKELEGINILHLKINGESVAVKVETGGKFGIKFLSYTHKGKLEYELNNDQLTIHHSGSNKHVKFNTIIDFMKKRKELKKDELVIMWPHKLDRLTVNNKDGKVTVTDIQAEEFIIKTKEGGIYTAGLTGNYGEFTSSMGALKAESSDFRNLYMETEMGRIYAGGVKAERYHLTTELGRITLDNLSPDCDIKALSKMGSVNVNYRAEPEKTKIVAKANVGKVKNALENNIISKEGYRAVYESEMGSVKITLS</sequence>
<dbReference type="AlphaFoldDB" id="A0A078MEK3"/>